<comment type="caution">
    <text evidence="1">The sequence shown here is derived from an EMBL/GenBank/DDBJ whole genome shotgun (WGS) entry which is preliminary data.</text>
</comment>
<dbReference type="HOGENOM" id="CLU_3139209_0_0_10"/>
<evidence type="ECO:0000313" key="2">
    <source>
        <dbReference type="Proteomes" id="UP000018727"/>
    </source>
</evidence>
<accession>V8CPJ5</accession>
<evidence type="ECO:0000313" key="1">
    <source>
        <dbReference type="EMBL" id="ETD28997.1"/>
    </source>
</evidence>
<dbReference type="EMBL" id="AZJH01000012">
    <property type="protein sequence ID" value="ETD28997.1"/>
    <property type="molecule type" value="Genomic_DNA"/>
</dbReference>
<proteinExistence type="predicted"/>
<organism evidence="1 2">
    <name type="scientific">Prevotella nigrescens CC14M</name>
    <dbReference type="NCBI Taxonomy" id="1073366"/>
    <lineage>
        <taxon>Bacteria</taxon>
        <taxon>Pseudomonadati</taxon>
        <taxon>Bacteroidota</taxon>
        <taxon>Bacteroidia</taxon>
        <taxon>Bacteroidales</taxon>
        <taxon>Prevotellaceae</taxon>
        <taxon>Prevotella</taxon>
    </lineage>
</organism>
<gene>
    <name evidence="1" type="ORF">HMPREF1173_01041</name>
</gene>
<protein>
    <submittedName>
        <fullName evidence="1">Uncharacterized protein</fullName>
    </submittedName>
</protein>
<reference evidence="1 2" key="1">
    <citation type="submission" date="2013-10" db="EMBL/GenBank/DDBJ databases">
        <title>The Genome Sequence of Prevotella nigrescens CC14M.</title>
        <authorList>
            <consortium name="The Broad Institute Genomics Platform"/>
            <person name="Earl A."/>
            <person name="Allen-Vercoe E."/>
            <person name="Daigneault M."/>
            <person name="Young S.K."/>
            <person name="Zeng Q."/>
            <person name="Gargeya S."/>
            <person name="Fitzgerald M."/>
            <person name="Abouelleil A."/>
            <person name="Alvarado L."/>
            <person name="Chapman S.B."/>
            <person name="Gainer-Dewar J."/>
            <person name="Goldberg J."/>
            <person name="Griggs A."/>
            <person name="Gujja S."/>
            <person name="Hansen M."/>
            <person name="Howarth C."/>
            <person name="Imamovic A."/>
            <person name="Ireland A."/>
            <person name="Larimer J."/>
            <person name="McCowan C."/>
            <person name="Murphy C."/>
            <person name="Pearson M."/>
            <person name="Poon T.W."/>
            <person name="Priest M."/>
            <person name="Roberts A."/>
            <person name="Saif S."/>
            <person name="Shea T."/>
            <person name="Sykes S."/>
            <person name="Wortman J."/>
            <person name="Nusbaum C."/>
            <person name="Birren B."/>
        </authorList>
    </citation>
    <scope>NUCLEOTIDE SEQUENCE [LARGE SCALE GENOMIC DNA]</scope>
    <source>
        <strain evidence="1 2">CC14M</strain>
    </source>
</reference>
<dbReference type="AlphaFoldDB" id="V8CPJ5"/>
<dbReference type="Proteomes" id="UP000018727">
    <property type="component" value="Unassembled WGS sequence"/>
</dbReference>
<keyword evidence="2" id="KW-1185">Reference proteome</keyword>
<name>V8CPJ5_9BACT</name>
<sequence length="49" mass="5358">MADGYSKIYGNSFAIIDSFWQYGSPMGSCLRCIGCSINLMLGALFNRKG</sequence>